<gene>
    <name evidence="1" type="ORF">GCM10007298_30970</name>
</gene>
<dbReference type="RefSeq" id="WP_188490855.1">
    <property type="nucleotide sequence ID" value="NZ_BMCS01000002.1"/>
</dbReference>
<dbReference type="EMBL" id="BMCS01000002">
    <property type="protein sequence ID" value="GGF32895.1"/>
    <property type="molecule type" value="Genomic_DNA"/>
</dbReference>
<proteinExistence type="predicted"/>
<accession>A0ABQ1V1A7</accession>
<dbReference type="Proteomes" id="UP000632454">
    <property type="component" value="Unassembled WGS sequence"/>
</dbReference>
<reference evidence="2" key="1">
    <citation type="journal article" date="2019" name="Int. J. Syst. Evol. Microbiol.">
        <title>The Global Catalogue of Microorganisms (GCM) 10K type strain sequencing project: providing services to taxonomists for standard genome sequencing and annotation.</title>
        <authorList>
            <consortium name="The Broad Institute Genomics Platform"/>
            <consortium name="The Broad Institute Genome Sequencing Center for Infectious Disease"/>
            <person name="Wu L."/>
            <person name="Ma J."/>
        </authorList>
    </citation>
    <scope>NUCLEOTIDE SEQUENCE [LARGE SCALE GENOMIC DNA]</scope>
    <source>
        <strain evidence="2">CCM 7855</strain>
    </source>
</reference>
<evidence type="ECO:0000313" key="2">
    <source>
        <dbReference type="Proteomes" id="UP000632454"/>
    </source>
</evidence>
<name>A0ABQ1V1A7_9NOCA</name>
<evidence type="ECO:0000313" key="1">
    <source>
        <dbReference type="EMBL" id="GGF32895.1"/>
    </source>
</evidence>
<keyword evidence="2" id="KW-1185">Reference proteome</keyword>
<dbReference type="SUPFAM" id="SSF159245">
    <property type="entry name" value="AttH-like"/>
    <property type="match status" value="1"/>
</dbReference>
<comment type="caution">
    <text evidence="1">The sequence shown here is derived from an EMBL/GenBank/DDBJ whole genome shotgun (WGS) entry which is preliminary data.</text>
</comment>
<organism evidence="1 2">
    <name type="scientific">Williamsia phyllosphaerae</name>
    <dbReference type="NCBI Taxonomy" id="885042"/>
    <lineage>
        <taxon>Bacteria</taxon>
        <taxon>Bacillati</taxon>
        <taxon>Actinomycetota</taxon>
        <taxon>Actinomycetes</taxon>
        <taxon>Mycobacteriales</taxon>
        <taxon>Nocardiaceae</taxon>
        <taxon>Williamsia</taxon>
    </lineage>
</organism>
<sequence>MTLSSMDDYPVHQVAEVIRHPGTSDRNFYDRYYFNCHGGDPTLPWLIVGFGVYPNLGVTDCFAVLRHGGDHRVFRASRALGAERSDLAVGPFRIEIEQGLERLRLVLDDDNTGMSFDLTFTGISPATLEARHFQRRLDRVFIDTMRFVQTGSWSGSLTVADETFDVTPDIWRGNRDRSWGVRPVGEPEPPGRAVTETHGSFFWIYAVIACRDHSIVVLLQETSTGERVVDQTQRIWHDRDRPAEWLGRAEHTITFRPGTREPASARLVFTRPGGSVTTVECVPQLANFLGFGTGYGLEQDWRHGMWQGELEVQNSHTLVSDLDDTMKLFCPIDHLTEFTVSDGAESERHGAEHARGLFEFAVIGPHEQYGFTDYTDVAD</sequence>
<protein>
    <submittedName>
        <fullName evidence="1">Uncharacterized protein</fullName>
    </submittedName>
</protein>